<dbReference type="Pfam" id="PF22580">
    <property type="entry name" value="KYNU_C"/>
    <property type="match status" value="1"/>
</dbReference>
<dbReference type="GO" id="GO:0005737">
    <property type="term" value="C:cytoplasm"/>
    <property type="evidence" value="ECO:0007669"/>
    <property type="project" value="UniProtKB-SubCell"/>
</dbReference>
<comment type="caution">
    <text evidence="6">The sequence shown here is derived from an EMBL/GenBank/DDBJ whole genome shotgun (WGS) entry which is preliminary data.</text>
</comment>
<protein>
    <recommendedName>
        <fullName evidence="4 5">Kynureninase</fullName>
        <ecNumber evidence="4 5">3.7.1.3</ecNumber>
    </recommendedName>
    <alternativeName>
        <fullName evidence="4">Biosynthesis of nicotinic acid protein 5</fullName>
    </alternativeName>
    <alternativeName>
        <fullName evidence="4">L-kynurenine hydrolase</fullName>
    </alternativeName>
</protein>
<keyword evidence="7" id="KW-1185">Reference proteome</keyword>
<evidence type="ECO:0000256" key="3">
    <source>
        <dbReference type="ARBA" id="ARBA00022898"/>
    </source>
</evidence>
<comment type="similarity">
    <text evidence="4 5">Belongs to the kynureninase family.</text>
</comment>
<feature type="binding site" evidence="4">
    <location>
        <begin position="155"/>
        <end position="158"/>
    </location>
    <ligand>
        <name>pyridoxal 5'-phosphate</name>
        <dbReference type="ChEBI" id="CHEBI:597326"/>
    </ligand>
</feature>
<feature type="binding site" evidence="4">
    <location>
        <position position="127"/>
    </location>
    <ligand>
        <name>pyridoxal 5'-phosphate</name>
        <dbReference type="ChEBI" id="CHEBI:597326"/>
    </ligand>
</feature>
<feature type="binding site" evidence="4">
    <location>
        <position position="265"/>
    </location>
    <ligand>
        <name>pyridoxal 5'-phosphate</name>
        <dbReference type="ChEBI" id="CHEBI:597326"/>
    </ligand>
</feature>
<dbReference type="InterPro" id="IPR015422">
    <property type="entry name" value="PyrdxlP-dep_Trfase_small"/>
</dbReference>
<comment type="cofactor">
    <cofactor evidence="4 5">
        <name>pyridoxal 5'-phosphate</name>
        <dbReference type="ChEBI" id="CHEBI:597326"/>
    </cofactor>
</comment>
<keyword evidence="3 4" id="KW-0663">Pyridoxal phosphate</keyword>
<dbReference type="GO" id="GO:0034354">
    <property type="term" value="P:'de novo' NAD+ biosynthetic process from L-tryptophan"/>
    <property type="evidence" value="ECO:0007669"/>
    <property type="project" value="UniProtKB-UniRule"/>
</dbReference>
<comment type="pathway">
    <text evidence="4 5">Cofactor biosynthesis; NAD(+) biosynthesis; quinolinate from L-kynurenine: step 2/3.</text>
</comment>
<dbReference type="PANTHER" id="PTHR14084">
    <property type="entry name" value="KYNURENINASE"/>
    <property type="match status" value="1"/>
</dbReference>
<evidence type="ECO:0000313" key="7">
    <source>
        <dbReference type="Proteomes" id="UP001145021"/>
    </source>
</evidence>
<dbReference type="PIRSF" id="PIRSF038800">
    <property type="entry name" value="KYNU"/>
    <property type="match status" value="1"/>
</dbReference>
<dbReference type="GO" id="GO:0030170">
    <property type="term" value="F:pyridoxal phosphate binding"/>
    <property type="evidence" value="ECO:0007669"/>
    <property type="project" value="UniProtKB-UniRule"/>
</dbReference>
<dbReference type="GO" id="GO:0030429">
    <property type="term" value="F:kynureninase activity"/>
    <property type="evidence" value="ECO:0007669"/>
    <property type="project" value="UniProtKB-UniRule"/>
</dbReference>
<comment type="function">
    <text evidence="4 5">Catalyzes the cleavage of L-kynurenine (L-Kyn) and L-3-hydroxykynurenine (L-3OHKyn) into anthranilic acid (AA) and 3-hydroxyanthranilic acid (3-OHAA), respectively.</text>
</comment>
<gene>
    <name evidence="4 6" type="primary">BNA5</name>
    <name evidence="6" type="ORF">LPJ64_001415</name>
</gene>
<dbReference type="Gene3D" id="3.40.640.10">
    <property type="entry name" value="Type I PLP-dependent aspartate aminotransferase-like (Major domain)"/>
    <property type="match status" value="1"/>
</dbReference>
<reference evidence="6" key="1">
    <citation type="submission" date="2022-07" db="EMBL/GenBank/DDBJ databases">
        <title>Phylogenomic reconstructions and comparative analyses of Kickxellomycotina fungi.</title>
        <authorList>
            <person name="Reynolds N.K."/>
            <person name="Stajich J.E."/>
            <person name="Barry K."/>
            <person name="Grigoriev I.V."/>
            <person name="Crous P."/>
            <person name="Smith M.E."/>
        </authorList>
    </citation>
    <scope>NUCLEOTIDE SEQUENCE</scope>
    <source>
        <strain evidence="6">NBRC 105413</strain>
    </source>
</reference>
<dbReference type="EMBL" id="JANBOH010000037">
    <property type="protein sequence ID" value="KAJ1647155.1"/>
    <property type="molecule type" value="Genomic_DNA"/>
</dbReference>
<dbReference type="HAMAP" id="MF_01970">
    <property type="entry name" value="Kynureninase"/>
    <property type="match status" value="1"/>
</dbReference>
<keyword evidence="4 5" id="KW-0963">Cytoplasm</keyword>
<dbReference type="GO" id="GO:0019441">
    <property type="term" value="P:L-tryptophan catabolic process to kynurenine"/>
    <property type="evidence" value="ECO:0007669"/>
    <property type="project" value="TreeGrafter"/>
</dbReference>
<evidence type="ECO:0000256" key="1">
    <source>
        <dbReference type="ARBA" id="ARBA00022642"/>
    </source>
</evidence>
<feature type="binding site" evidence="4">
    <location>
        <position position="211"/>
    </location>
    <ligand>
        <name>pyridoxal 5'-phosphate</name>
        <dbReference type="ChEBI" id="CHEBI:597326"/>
    </ligand>
</feature>
<comment type="subcellular location">
    <subcellularLocation>
        <location evidence="4 5">Cytoplasm</location>
    </subcellularLocation>
</comment>
<feature type="binding site" evidence="4">
    <location>
        <position position="323"/>
    </location>
    <ligand>
        <name>pyridoxal 5'-phosphate</name>
        <dbReference type="ChEBI" id="CHEBI:597326"/>
    </ligand>
</feature>
<dbReference type="Proteomes" id="UP001145021">
    <property type="component" value="Unassembled WGS sequence"/>
</dbReference>
<evidence type="ECO:0000313" key="6">
    <source>
        <dbReference type="EMBL" id="KAJ1647155.1"/>
    </source>
</evidence>
<feature type="binding site" evidence="4">
    <location>
        <position position="243"/>
    </location>
    <ligand>
        <name>pyridoxal 5'-phosphate</name>
        <dbReference type="ChEBI" id="CHEBI:597326"/>
    </ligand>
</feature>
<organism evidence="6 7">
    <name type="scientific">Coemansia asiatica</name>
    <dbReference type="NCBI Taxonomy" id="1052880"/>
    <lineage>
        <taxon>Eukaryota</taxon>
        <taxon>Fungi</taxon>
        <taxon>Fungi incertae sedis</taxon>
        <taxon>Zoopagomycota</taxon>
        <taxon>Kickxellomycotina</taxon>
        <taxon>Kickxellomycetes</taxon>
        <taxon>Kickxellales</taxon>
        <taxon>Kickxellaceae</taxon>
        <taxon>Coemansia</taxon>
    </lineage>
</organism>
<comment type="catalytic activity">
    <reaction evidence="4 5">
        <text>L-kynurenine + H2O = anthranilate + L-alanine + H(+)</text>
        <dbReference type="Rhea" id="RHEA:16813"/>
        <dbReference type="ChEBI" id="CHEBI:15377"/>
        <dbReference type="ChEBI" id="CHEBI:15378"/>
        <dbReference type="ChEBI" id="CHEBI:16567"/>
        <dbReference type="ChEBI" id="CHEBI:57959"/>
        <dbReference type="ChEBI" id="CHEBI:57972"/>
        <dbReference type="EC" id="3.7.1.3"/>
    </reaction>
</comment>
<dbReference type="InterPro" id="IPR015424">
    <property type="entry name" value="PyrdxlP-dep_Trfase"/>
</dbReference>
<comment type="catalytic activity">
    <reaction evidence="5">
        <text>3-hydroxy-L-kynurenine + H2O = 3-hydroxyanthranilate + L-alanine + H(+)</text>
        <dbReference type="Rhea" id="RHEA:25143"/>
        <dbReference type="ChEBI" id="CHEBI:15377"/>
        <dbReference type="ChEBI" id="CHEBI:15378"/>
        <dbReference type="ChEBI" id="CHEBI:36559"/>
        <dbReference type="ChEBI" id="CHEBI:57972"/>
        <dbReference type="ChEBI" id="CHEBI:58125"/>
        <dbReference type="EC" id="3.7.1.3"/>
    </reaction>
</comment>
<dbReference type="GO" id="GO:0019805">
    <property type="term" value="P:quinolinate biosynthetic process"/>
    <property type="evidence" value="ECO:0007669"/>
    <property type="project" value="UniProtKB-UniRule"/>
</dbReference>
<dbReference type="GO" id="GO:0043420">
    <property type="term" value="P:anthranilate metabolic process"/>
    <property type="evidence" value="ECO:0007669"/>
    <property type="project" value="UniProtKB-UniRule"/>
</dbReference>
<keyword evidence="1 4" id="KW-0662">Pyridine nucleotide biosynthesis</keyword>
<feature type="modified residue" description="N6-(pyridoxal phosphate)lysine" evidence="4">
    <location>
        <position position="266"/>
    </location>
</feature>
<sequence>MDALEAVARETGIAIDSADFAQTLDKRDPLHALRSEFAIPTIAQVTGNTEGSTDPCTYLCGNSLGLMPRAARRMVDEELDEWAHAGVVGHHRHTQGRPWIGYRDRVVSLMAPLVGAQPEEVGVMNTLTVNVHLMLAAFYRPQGRRTKILIEARAFPSDHYAVESQIRWHALDPAHEMLLATPRASEDILRTEDILRLIEERGDEIAVVMLSGVQYYTGQLFDMPRITEAARARGCIVGWDLAHAAGNVSLQLHDWNVDFACWCTYKYMNSGPGGIAGFFVHERHDNVDLPRLTGWWGHHRDTRFQMTNQFEPAPGAAGFEISNTPVLVSAALLGSLEVFARAGGMQPLRKKSEMLTAYLEHLLLTRVGHDRLRIMTPGDPAQRGAQLSVLFTDADFGLVFQALMAAGVVCDERKPNCIRIAPAPLYNTFADVWRCVEIIRNTII</sequence>
<feature type="binding site" evidence="4">
    <location>
        <position position="240"/>
    </location>
    <ligand>
        <name>pyridoxal 5'-phosphate</name>
        <dbReference type="ChEBI" id="CHEBI:597326"/>
    </ligand>
</feature>
<name>A0A9W7XQ00_9FUNG</name>
<dbReference type="GO" id="GO:0097053">
    <property type="term" value="P:L-kynurenine catabolic process"/>
    <property type="evidence" value="ECO:0007669"/>
    <property type="project" value="UniProtKB-UniRule"/>
</dbReference>
<evidence type="ECO:0000256" key="4">
    <source>
        <dbReference type="HAMAP-Rule" id="MF_03017"/>
    </source>
</evidence>
<keyword evidence="2 4" id="KW-0378">Hydrolase</keyword>
<comment type="subunit">
    <text evidence="4 5">Homodimer.</text>
</comment>
<accession>A0A9W7XQ00</accession>
<proteinExistence type="inferred from homology"/>
<dbReference type="EC" id="3.7.1.3" evidence="4 5"/>
<dbReference type="FunFam" id="3.40.640.10:FF:000031">
    <property type="entry name" value="Kynureninase"/>
    <property type="match status" value="1"/>
</dbReference>
<dbReference type="AlphaFoldDB" id="A0A9W7XQ00"/>
<dbReference type="SUPFAM" id="SSF53383">
    <property type="entry name" value="PLP-dependent transferases"/>
    <property type="match status" value="1"/>
</dbReference>
<dbReference type="InterPro" id="IPR015421">
    <property type="entry name" value="PyrdxlP-dep_Trfase_major"/>
</dbReference>
<evidence type="ECO:0000256" key="5">
    <source>
        <dbReference type="PIRNR" id="PIRNR038800"/>
    </source>
</evidence>
<feature type="binding site" evidence="4">
    <location>
        <position position="295"/>
    </location>
    <ligand>
        <name>pyridoxal 5'-phosphate</name>
        <dbReference type="ChEBI" id="CHEBI:597326"/>
    </ligand>
</feature>
<dbReference type="NCBIfam" id="TIGR01814">
    <property type="entry name" value="kynureninase"/>
    <property type="match status" value="1"/>
</dbReference>
<comment type="pathway">
    <text evidence="4 5">Amino-acid degradation; L-kynurenine degradation; L-alanine and anthranilate from L-kynurenine: step 1/1.</text>
</comment>
<dbReference type="Gene3D" id="3.90.1150.10">
    <property type="entry name" value="Aspartate Aminotransferase, domain 1"/>
    <property type="match status" value="1"/>
</dbReference>
<dbReference type="InterPro" id="IPR010111">
    <property type="entry name" value="Kynureninase"/>
</dbReference>
<dbReference type="PANTHER" id="PTHR14084:SF0">
    <property type="entry name" value="KYNURENINASE"/>
    <property type="match status" value="1"/>
</dbReference>
<feature type="binding site" evidence="4">
    <location>
        <position position="128"/>
    </location>
    <ligand>
        <name>pyridoxal 5'-phosphate</name>
        <dbReference type="ChEBI" id="CHEBI:597326"/>
    </ligand>
</feature>
<evidence type="ECO:0000256" key="2">
    <source>
        <dbReference type="ARBA" id="ARBA00022801"/>
    </source>
</evidence>